<accession>A0A174ATP2</accession>
<gene>
    <name evidence="5" type="primary">yvoA_2</name>
    <name evidence="5" type="ORF">ERS852491_00793</name>
</gene>
<dbReference type="Proteomes" id="UP000095544">
    <property type="component" value="Unassembled WGS sequence"/>
</dbReference>
<keyword evidence="3" id="KW-0804">Transcription</keyword>
<dbReference type="PANTHER" id="PTHR38445:SF7">
    <property type="entry name" value="GNTR-FAMILY TRANSCRIPTIONAL REGULATOR"/>
    <property type="match status" value="1"/>
</dbReference>
<dbReference type="AlphaFoldDB" id="A0A174ATP2"/>
<dbReference type="CDD" id="cd07377">
    <property type="entry name" value="WHTH_GntR"/>
    <property type="match status" value="1"/>
</dbReference>
<evidence type="ECO:0000313" key="5">
    <source>
        <dbReference type="EMBL" id="CUN90765.1"/>
    </source>
</evidence>
<feature type="domain" description="HTH gntR-type" evidence="4">
    <location>
        <begin position="11"/>
        <end position="79"/>
    </location>
</feature>
<proteinExistence type="predicted"/>
<dbReference type="SUPFAM" id="SSF46785">
    <property type="entry name" value="Winged helix' DNA-binding domain"/>
    <property type="match status" value="1"/>
</dbReference>
<keyword evidence="1" id="KW-0805">Transcription regulation</keyword>
<organism evidence="5 6">
    <name type="scientific">Faecalicatena contorta</name>
    <dbReference type="NCBI Taxonomy" id="39482"/>
    <lineage>
        <taxon>Bacteria</taxon>
        <taxon>Bacillati</taxon>
        <taxon>Bacillota</taxon>
        <taxon>Clostridia</taxon>
        <taxon>Lachnospirales</taxon>
        <taxon>Lachnospiraceae</taxon>
        <taxon>Faecalicatena</taxon>
    </lineage>
</organism>
<sequence>MNIFIKEDSSLPIYEQIVQAVKNSILNGELLPGSMLPSIRSLARDLGISVITTKRAYEDLEAGGLIYSQQGKGFFVKEPDREALREEQLKRLEGAMAECVKEGRRLDLTCAQFQDMIQILWEGSEDSDDSI</sequence>
<evidence type="ECO:0000256" key="3">
    <source>
        <dbReference type="ARBA" id="ARBA00023163"/>
    </source>
</evidence>
<dbReference type="InterPro" id="IPR036388">
    <property type="entry name" value="WH-like_DNA-bd_sf"/>
</dbReference>
<dbReference type="InterPro" id="IPR000524">
    <property type="entry name" value="Tscrpt_reg_HTH_GntR"/>
</dbReference>
<dbReference type="STRING" id="39482.ERS852491_00793"/>
<dbReference type="OrthoDB" id="9801546at2"/>
<keyword evidence="2" id="KW-0238">DNA-binding</keyword>
<evidence type="ECO:0000313" key="6">
    <source>
        <dbReference type="Proteomes" id="UP000095544"/>
    </source>
</evidence>
<dbReference type="Gene3D" id="1.10.10.10">
    <property type="entry name" value="Winged helix-like DNA-binding domain superfamily/Winged helix DNA-binding domain"/>
    <property type="match status" value="1"/>
</dbReference>
<evidence type="ECO:0000256" key="1">
    <source>
        <dbReference type="ARBA" id="ARBA00023015"/>
    </source>
</evidence>
<name>A0A174ATP2_9FIRM</name>
<dbReference type="GO" id="GO:0003677">
    <property type="term" value="F:DNA binding"/>
    <property type="evidence" value="ECO:0007669"/>
    <property type="project" value="UniProtKB-KW"/>
</dbReference>
<reference evidence="5 6" key="1">
    <citation type="submission" date="2015-09" db="EMBL/GenBank/DDBJ databases">
        <authorList>
            <consortium name="Pathogen Informatics"/>
        </authorList>
    </citation>
    <scope>NUCLEOTIDE SEQUENCE [LARGE SCALE GENOMIC DNA]</scope>
    <source>
        <strain evidence="5 6">2789STDY5834876</strain>
    </source>
</reference>
<dbReference type="PANTHER" id="PTHR38445">
    <property type="entry name" value="HTH-TYPE TRANSCRIPTIONAL REPRESSOR YTRA"/>
    <property type="match status" value="1"/>
</dbReference>
<protein>
    <submittedName>
        <fullName evidence="5">HTH-type transcriptional repressor yvoA</fullName>
    </submittedName>
</protein>
<dbReference type="InterPro" id="IPR036390">
    <property type="entry name" value="WH_DNA-bd_sf"/>
</dbReference>
<dbReference type="EMBL" id="CYZU01000005">
    <property type="protein sequence ID" value="CUN90765.1"/>
    <property type="molecule type" value="Genomic_DNA"/>
</dbReference>
<dbReference type="SMART" id="SM00345">
    <property type="entry name" value="HTH_GNTR"/>
    <property type="match status" value="1"/>
</dbReference>
<dbReference type="GO" id="GO:0003700">
    <property type="term" value="F:DNA-binding transcription factor activity"/>
    <property type="evidence" value="ECO:0007669"/>
    <property type="project" value="InterPro"/>
</dbReference>
<dbReference type="RefSeq" id="WP_050642441.1">
    <property type="nucleotide sequence ID" value="NZ_CABKUE010000009.1"/>
</dbReference>
<evidence type="ECO:0000256" key="2">
    <source>
        <dbReference type="ARBA" id="ARBA00023125"/>
    </source>
</evidence>
<dbReference type="Pfam" id="PF00392">
    <property type="entry name" value="GntR"/>
    <property type="match status" value="1"/>
</dbReference>
<dbReference type="PROSITE" id="PS50949">
    <property type="entry name" value="HTH_GNTR"/>
    <property type="match status" value="1"/>
</dbReference>
<evidence type="ECO:0000259" key="4">
    <source>
        <dbReference type="PROSITE" id="PS50949"/>
    </source>
</evidence>